<comment type="caution">
    <text evidence="2">The sequence shown here is derived from an EMBL/GenBank/DDBJ whole genome shotgun (WGS) entry which is preliminary data.</text>
</comment>
<accession>A0A4Y2P4L4</accession>
<evidence type="ECO:0000313" key="3">
    <source>
        <dbReference type="Proteomes" id="UP000499080"/>
    </source>
</evidence>
<dbReference type="OrthoDB" id="6088000at2759"/>
<feature type="chain" id="PRO_5021508733" evidence="1">
    <location>
        <begin position="22"/>
        <end position="103"/>
    </location>
</feature>
<gene>
    <name evidence="2" type="ORF">AVEN_260851_1</name>
</gene>
<keyword evidence="1" id="KW-0732">Signal</keyword>
<sequence length="103" mass="11856">MESKLIAAFLCFLGLFAIVQALPWGPEDVKKYWKCFNYANCLSDGTARQKLMKCIDNLKPEEVKSVYESIEDFYKWKSNNLHDALKEYCEINDAGKVSFLNSS</sequence>
<name>A0A4Y2P4L4_ARAVE</name>
<proteinExistence type="predicted"/>
<organism evidence="2 3">
    <name type="scientific">Araneus ventricosus</name>
    <name type="common">Orbweaver spider</name>
    <name type="synonym">Epeira ventricosa</name>
    <dbReference type="NCBI Taxonomy" id="182803"/>
    <lineage>
        <taxon>Eukaryota</taxon>
        <taxon>Metazoa</taxon>
        <taxon>Ecdysozoa</taxon>
        <taxon>Arthropoda</taxon>
        <taxon>Chelicerata</taxon>
        <taxon>Arachnida</taxon>
        <taxon>Araneae</taxon>
        <taxon>Araneomorphae</taxon>
        <taxon>Entelegynae</taxon>
        <taxon>Araneoidea</taxon>
        <taxon>Araneidae</taxon>
        <taxon>Araneus</taxon>
    </lineage>
</organism>
<keyword evidence="3" id="KW-1185">Reference proteome</keyword>
<reference evidence="2 3" key="1">
    <citation type="journal article" date="2019" name="Sci. Rep.">
        <title>Orb-weaving spider Araneus ventricosus genome elucidates the spidroin gene catalogue.</title>
        <authorList>
            <person name="Kono N."/>
            <person name="Nakamura H."/>
            <person name="Ohtoshi R."/>
            <person name="Moran D.A.P."/>
            <person name="Shinohara A."/>
            <person name="Yoshida Y."/>
            <person name="Fujiwara M."/>
            <person name="Mori M."/>
            <person name="Tomita M."/>
            <person name="Arakawa K."/>
        </authorList>
    </citation>
    <scope>NUCLEOTIDE SEQUENCE [LARGE SCALE GENOMIC DNA]</scope>
</reference>
<feature type="signal peptide" evidence="1">
    <location>
        <begin position="1"/>
        <end position="21"/>
    </location>
</feature>
<evidence type="ECO:0000256" key="1">
    <source>
        <dbReference type="SAM" id="SignalP"/>
    </source>
</evidence>
<protein>
    <submittedName>
        <fullName evidence="2">Uncharacterized protein</fullName>
    </submittedName>
</protein>
<dbReference type="EMBL" id="BGPR01010390">
    <property type="protein sequence ID" value="GBN45939.1"/>
    <property type="molecule type" value="Genomic_DNA"/>
</dbReference>
<dbReference type="Proteomes" id="UP000499080">
    <property type="component" value="Unassembled WGS sequence"/>
</dbReference>
<dbReference type="AlphaFoldDB" id="A0A4Y2P4L4"/>
<evidence type="ECO:0000313" key="2">
    <source>
        <dbReference type="EMBL" id="GBN45939.1"/>
    </source>
</evidence>